<evidence type="ECO:0000313" key="2">
    <source>
        <dbReference type="Proteomes" id="UP000824025"/>
    </source>
</evidence>
<protein>
    <submittedName>
        <fullName evidence="1">Uncharacterized protein</fullName>
    </submittedName>
</protein>
<gene>
    <name evidence="1" type="ORF">H9726_05355</name>
</gene>
<comment type="caution">
    <text evidence="1">The sequence shown here is derived from an EMBL/GenBank/DDBJ whole genome shotgun (WGS) entry which is preliminary data.</text>
</comment>
<dbReference type="Proteomes" id="UP000824025">
    <property type="component" value="Unassembled WGS sequence"/>
</dbReference>
<reference evidence="1" key="2">
    <citation type="submission" date="2021-04" db="EMBL/GenBank/DDBJ databases">
        <authorList>
            <person name="Gilroy R."/>
        </authorList>
    </citation>
    <scope>NUCLEOTIDE SEQUENCE</scope>
    <source>
        <strain evidence="1">CHK192-19661</strain>
    </source>
</reference>
<reference evidence="1" key="1">
    <citation type="journal article" date="2021" name="PeerJ">
        <title>Extensive microbial diversity within the chicken gut microbiome revealed by metagenomics and culture.</title>
        <authorList>
            <person name="Gilroy R."/>
            <person name="Ravi A."/>
            <person name="Getino M."/>
            <person name="Pursley I."/>
            <person name="Horton D.L."/>
            <person name="Alikhan N.F."/>
            <person name="Baker D."/>
            <person name="Gharbi K."/>
            <person name="Hall N."/>
            <person name="Watson M."/>
            <person name="Adriaenssens E.M."/>
            <person name="Foster-Nyarko E."/>
            <person name="Jarju S."/>
            <person name="Secka A."/>
            <person name="Antonio M."/>
            <person name="Oren A."/>
            <person name="Chaudhuri R.R."/>
            <person name="La Ragione R."/>
            <person name="Hildebrand F."/>
            <person name="Pallen M.J."/>
        </authorList>
    </citation>
    <scope>NUCLEOTIDE SEQUENCE</scope>
    <source>
        <strain evidence="1">CHK192-19661</strain>
    </source>
</reference>
<evidence type="ECO:0000313" key="1">
    <source>
        <dbReference type="EMBL" id="HIZ09897.1"/>
    </source>
</evidence>
<dbReference type="AlphaFoldDB" id="A0A9D2II24"/>
<organism evidence="1 2">
    <name type="scientific">Candidatus Borkfalkia avicola</name>
    <dbReference type="NCBI Taxonomy" id="2838503"/>
    <lineage>
        <taxon>Bacteria</taxon>
        <taxon>Bacillati</taxon>
        <taxon>Bacillota</taxon>
        <taxon>Clostridia</taxon>
        <taxon>Christensenellales</taxon>
        <taxon>Christensenellaceae</taxon>
        <taxon>Candidatus Borkfalkia</taxon>
    </lineage>
</organism>
<proteinExistence type="predicted"/>
<accession>A0A9D2II24</accession>
<name>A0A9D2II24_9FIRM</name>
<sequence>MLKLKAKDQLEYYPQGLGYNCDYEFPFLHTHDYWEFDYVQYDMEHVINGTTAHVYPNSLLIVKPEDEHLTRALPSKYNPNNAPTYLNVKVTQEKLHSLLDPIDPALYGLLEKTAPVTKQINDDTSAHILAGFLASLLWKSDPDAHYSMLKTAIYLIVGLCYSEIYHQREMSTPPPV</sequence>
<dbReference type="EMBL" id="DXCF01000028">
    <property type="protein sequence ID" value="HIZ09897.1"/>
    <property type="molecule type" value="Genomic_DNA"/>
</dbReference>